<feature type="chain" id="PRO_5035170770" description="Apple domain-containing protein" evidence="1">
    <location>
        <begin position="20"/>
        <end position="136"/>
    </location>
</feature>
<gene>
    <name evidence="3" type="ORF">AFUS01_LOCUS14592</name>
</gene>
<feature type="signal peptide" evidence="1">
    <location>
        <begin position="1"/>
        <end position="19"/>
    </location>
</feature>
<dbReference type="AlphaFoldDB" id="A0A8J2NYX2"/>
<organism evidence="3 4">
    <name type="scientific">Allacma fusca</name>
    <dbReference type="NCBI Taxonomy" id="39272"/>
    <lineage>
        <taxon>Eukaryota</taxon>
        <taxon>Metazoa</taxon>
        <taxon>Ecdysozoa</taxon>
        <taxon>Arthropoda</taxon>
        <taxon>Hexapoda</taxon>
        <taxon>Collembola</taxon>
        <taxon>Symphypleona</taxon>
        <taxon>Sminthuridae</taxon>
        <taxon>Allacma</taxon>
    </lineage>
</organism>
<dbReference type="InterPro" id="IPR003609">
    <property type="entry name" value="Pan_app"/>
</dbReference>
<evidence type="ECO:0000313" key="3">
    <source>
        <dbReference type="EMBL" id="CAG7725644.1"/>
    </source>
</evidence>
<keyword evidence="1" id="KW-0732">Signal</keyword>
<comment type="caution">
    <text evidence="3">The sequence shown here is derived from an EMBL/GenBank/DDBJ whole genome shotgun (WGS) entry which is preliminary data.</text>
</comment>
<protein>
    <recommendedName>
        <fullName evidence="2">Apple domain-containing protein</fullName>
    </recommendedName>
</protein>
<accession>A0A8J2NYX2</accession>
<feature type="domain" description="Apple" evidence="2">
    <location>
        <begin position="32"/>
        <end position="109"/>
    </location>
</feature>
<evidence type="ECO:0000259" key="2">
    <source>
        <dbReference type="PROSITE" id="PS50948"/>
    </source>
</evidence>
<dbReference type="EMBL" id="CAJVCH010124878">
    <property type="protein sequence ID" value="CAG7725644.1"/>
    <property type="molecule type" value="Genomic_DNA"/>
</dbReference>
<reference evidence="3" key="1">
    <citation type="submission" date="2021-06" db="EMBL/GenBank/DDBJ databases">
        <authorList>
            <person name="Hodson N. C."/>
            <person name="Mongue J. A."/>
            <person name="Jaron S. K."/>
        </authorList>
    </citation>
    <scope>NUCLEOTIDE SEQUENCE</scope>
</reference>
<proteinExistence type="predicted"/>
<dbReference type="Pfam" id="PF08276">
    <property type="entry name" value="PAN_2"/>
    <property type="match status" value="1"/>
</dbReference>
<dbReference type="Proteomes" id="UP000708208">
    <property type="component" value="Unassembled WGS sequence"/>
</dbReference>
<name>A0A8J2NYX2_9HEXA</name>
<keyword evidence="4" id="KW-1185">Reference proteome</keyword>
<dbReference type="OrthoDB" id="5418055at2759"/>
<sequence>MGTYLKLLASLAFTIIAWAQVSTATRLIHDQCYTKWLTGYKLATGRPTKVLNSVSLTQCEEECLRTRGCAAFAYGISSQSNGTCELATRTLRDSRSVTNVTLTYDDVNKDHAYDVYIESRTDKCLPTSPLFQAPSN</sequence>
<dbReference type="PROSITE" id="PS50948">
    <property type="entry name" value="PAN"/>
    <property type="match status" value="1"/>
</dbReference>
<evidence type="ECO:0000313" key="4">
    <source>
        <dbReference type="Proteomes" id="UP000708208"/>
    </source>
</evidence>
<feature type="non-terminal residue" evidence="3">
    <location>
        <position position="1"/>
    </location>
</feature>
<evidence type="ECO:0000256" key="1">
    <source>
        <dbReference type="SAM" id="SignalP"/>
    </source>
</evidence>